<dbReference type="PANTHER" id="PTHR10953:SF102">
    <property type="entry name" value="ADENYLYLTRANSFERASE AND SULFURTRANSFERASE MOCS3"/>
    <property type="match status" value="1"/>
</dbReference>
<dbReference type="EC" id="2.7.7.80" evidence="8"/>
<evidence type="ECO:0000256" key="3">
    <source>
        <dbReference type="ARBA" id="ARBA00022741"/>
    </source>
</evidence>
<dbReference type="AlphaFoldDB" id="A0A512N9U6"/>
<dbReference type="InterPro" id="IPR045886">
    <property type="entry name" value="ThiF/MoeB/HesA"/>
</dbReference>
<keyword evidence="2" id="KW-0808">Transferase</keyword>
<dbReference type="PANTHER" id="PTHR10953">
    <property type="entry name" value="UBIQUITIN-ACTIVATING ENZYME E1"/>
    <property type="match status" value="1"/>
</dbReference>
<dbReference type="FunFam" id="3.40.50.720:FF:000033">
    <property type="entry name" value="Adenylyltransferase and sulfurtransferase MOCS3"/>
    <property type="match status" value="1"/>
</dbReference>
<dbReference type="InterPro" id="IPR000594">
    <property type="entry name" value="ThiF_NAD_FAD-bd"/>
</dbReference>
<dbReference type="GO" id="GO:0005524">
    <property type="term" value="F:ATP binding"/>
    <property type="evidence" value="ECO:0007669"/>
    <property type="project" value="UniProtKB-KW"/>
</dbReference>
<evidence type="ECO:0000256" key="10">
    <source>
        <dbReference type="ARBA" id="ARBA00075110"/>
    </source>
</evidence>
<evidence type="ECO:0000313" key="15">
    <source>
        <dbReference type="Proteomes" id="UP000321058"/>
    </source>
</evidence>
<dbReference type="GO" id="GO:0004792">
    <property type="term" value="F:thiosulfate-cyanide sulfurtransferase activity"/>
    <property type="evidence" value="ECO:0007669"/>
    <property type="project" value="TreeGrafter"/>
</dbReference>
<dbReference type="CDD" id="cd00757">
    <property type="entry name" value="ThiF_MoeB_HesA_family"/>
    <property type="match status" value="1"/>
</dbReference>
<keyword evidence="15" id="KW-1185">Reference proteome</keyword>
<dbReference type="GO" id="GO:0005829">
    <property type="term" value="C:cytosol"/>
    <property type="evidence" value="ECO:0007669"/>
    <property type="project" value="TreeGrafter"/>
</dbReference>
<feature type="domain" description="THIF-type NAD/FAD binding fold" evidence="13">
    <location>
        <begin position="13"/>
        <end position="250"/>
    </location>
</feature>
<dbReference type="GO" id="GO:0008146">
    <property type="term" value="F:sulfotransferase activity"/>
    <property type="evidence" value="ECO:0007669"/>
    <property type="project" value="TreeGrafter"/>
</dbReference>
<dbReference type="GO" id="GO:0008641">
    <property type="term" value="F:ubiquitin-like modifier activating enzyme activity"/>
    <property type="evidence" value="ECO:0007669"/>
    <property type="project" value="InterPro"/>
</dbReference>
<proteinExistence type="inferred from homology"/>
<keyword evidence="3" id="KW-0547">Nucleotide-binding</keyword>
<evidence type="ECO:0000259" key="13">
    <source>
        <dbReference type="Pfam" id="PF00899"/>
    </source>
</evidence>
<evidence type="ECO:0000256" key="6">
    <source>
        <dbReference type="ARBA" id="ARBA00055169"/>
    </source>
</evidence>
<evidence type="ECO:0000313" key="14">
    <source>
        <dbReference type="EMBL" id="GEP55745.1"/>
    </source>
</evidence>
<comment type="function">
    <text evidence="6">Catalyzes the adenylation by ATP of the carboxyl group of the C-terminal glycine of sulfur carrier protein MoaD.</text>
</comment>
<dbReference type="InterPro" id="IPR035985">
    <property type="entry name" value="Ubiquitin-activating_enz"/>
</dbReference>
<dbReference type="GO" id="GO:0061605">
    <property type="term" value="F:molybdopterin-synthase adenylyltransferase activity"/>
    <property type="evidence" value="ECO:0007669"/>
    <property type="project" value="UniProtKB-EC"/>
</dbReference>
<comment type="caution">
    <text evidence="14">The sequence shown here is derived from an EMBL/GenBank/DDBJ whole genome shotgun (WGS) entry which is preliminary data.</text>
</comment>
<organism evidence="14 15">
    <name type="scientific">Reyranella soli</name>
    <dbReference type="NCBI Taxonomy" id="1230389"/>
    <lineage>
        <taxon>Bacteria</taxon>
        <taxon>Pseudomonadati</taxon>
        <taxon>Pseudomonadota</taxon>
        <taxon>Alphaproteobacteria</taxon>
        <taxon>Hyphomicrobiales</taxon>
        <taxon>Reyranellaceae</taxon>
        <taxon>Reyranella</taxon>
    </lineage>
</organism>
<dbReference type="NCBIfam" id="NF004281">
    <property type="entry name" value="PRK05690.1"/>
    <property type="match status" value="1"/>
</dbReference>
<accession>A0A512N9U6</accession>
<dbReference type="SUPFAM" id="SSF69572">
    <property type="entry name" value="Activating enzymes of the ubiquitin-like proteins"/>
    <property type="match status" value="1"/>
</dbReference>
<sequence>MLPELTEPQIRRYARHIVLAEIGGVGQSRLIAARVLVVGAGGLGAPLLQYLAAAGVGTLGVIDHDSVDLSNLQRQVIHRTADIGVSKVESARRALSDINPEVRVEPHGERLTAANAERIIAGYDIVADGSDNFATRYLLNDVCYRLKKTLVAAAILRFDGQISTYKAWHGAGHPCLRCLFPEAPSEDAVPSCAQAGVLGALAGTLGALQATEVVKEILGIGRSLTGRLLMYDALAGSFDEMAIAKRDDCPTCSDSLGGVK</sequence>
<comment type="subunit">
    <text evidence="7">Homodimer. Forms a stable heterotetrameric complex of 2 MoeB and 2 MoaD during adenylation of MoaD.</text>
</comment>
<gene>
    <name evidence="14" type="ORF">RSO01_29110</name>
</gene>
<evidence type="ECO:0000256" key="11">
    <source>
        <dbReference type="ARBA" id="ARBA00075328"/>
    </source>
</evidence>
<keyword evidence="4" id="KW-0067">ATP-binding</keyword>
<dbReference type="EMBL" id="BKAJ01000045">
    <property type="protein sequence ID" value="GEP55745.1"/>
    <property type="molecule type" value="Genomic_DNA"/>
</dbReference>
<name>A0A512N9U6_9HYPH</name>
<protein>
    <recommendedName>
        <fullName evidence="9">Molybdopterin-synthase adenylyltransferase</fullName>
        <ecNumber evidence="8">2.7.7.80</ecNumber>
    </recommendedName>
    <alternativeName>
        <fullName evidence="12">MoaD protein adenylase</fullName>
    </alternativeName>
    <alternativeName>
        <fullName evidence="10">Molybdopterin-converting factor subunit 1 adenylase</fullName>
    </alternativeName>
    <alternativeName>
        <fullName evidence="11">Sulfur carrier protein MoaD adenylyltransferase</fullName>
    </alternativeName>
</protein>
<evidence type="ECO:0000256" key="2">
    <source>
        <dbReference type="ARBA" id="ARBA00022679"/>
    </source>
</evidence>
<evidence type="ECO:0000256" key="5">
    <source>
        <dbReference type="ARBA" id="ARBA00052218"/>
    </source>
</evidence>
<evidence type="ECO:0000256" key="7">
    <source>
        <dbReference type="ARBA" id="ARBA00063809"/>
    </source>
</evidence>
<evidence type="ECO:0000256" key="8">
    <source>
        <dbReference type="ARBA" id="ARBA00066884"/>
    </source>
</evidence>
<dbReference type="Proteomes" id="UP000321058">
    <property type="component" value="Unassembled WGS sequence"/>
</dbReference>
<evidence type="ECO:0000256" key="12">
    <source>
        <dbReference type="ARBA" id="ARBA00078531"/>
    </source>
</evidence>
<evidence type="ECO:0000256" key="4">
    <source>
        <dbReference type="ARBA" id="ARBA00022840"/>
    </source>
</evidence>
<evidence type="ECO:0000256" key="1">
    <source>
        <dbReference type="ARBA" id="ARBA00009919"/>
    </source>
</evidence>
<dbReference type="Pfam" id="PF00899">
    <property type="entry name" value="ThiF"/>
    <property type="match status" value="1"/>
</dbReference>
<dbReference type="Gene3D" id="3.40.50.720">
    <property type="entry name" value="NAD(P)-binding Rossmann-like Domain"/>
    <property type="match status" value="1"/>
</dbReference>
<dbReference type="OrthoDB" id="9804286at2"/>
<comment type="similarity">
    <text evidence="1">Belongs to the HesA/MoeB/ThiF family.</text>
</comment>
<evidence type="ECO:0000256" key="9">
    <source>
        <dbReference type="ARBA" id="ARBA00073635"/>
    </source>
</evidence>
<comment type="catalytic activity">
    <reaction evidence="5">
        <text>[molybdopterin-synthase sulfur-carrier protein]-C-terminal Gly-Gly + ATP + H(+) = [molybdopterin-synthase sulfur-carrier protein]-C-terminal Gly-Gly-AMP + diphosphate</text>
        <dbReference type="Rhea" id="RHEA:43616"/>
        <dbReference type="Rhea" id="RHEA-COMP:12159"/>
        <dbReference type="Rhea" id="RHEA-COMP:12202"/>
        <dbReference type="ChEBI" id="CHEBI:15378"/>
        <dbReference type="ChEBI" id="CHEBI:30616"/>
        <dbReference type="ChEBI" id="CHEBI:33019"/>
        <dbReference type="ChEBI" id="CHEBI:90618"/>
        <dbReference type="ChEBI" id="CHEBI:90778"/>
        <dbReference type="EC" id="2.7.7.80"/>
    </reaction>
</comment>
<reference evidence="14 15" key="1">
    <citation type="submission" date="2019-07" db="EMBL/GenBank/DDBJ databases">
        <title>Whole genome shotgun sequence of Reyranella soli NBRC 108950.</title>
        <authorList>
            <person name="Hosoyama A."/>
            <person name="Uohara A."/>
            <person name="Ohji S."/>
            <person name="Ichikawa N."/>
        </authorList>
    </citation>
    <scope>NUCLEOTIDE SEQUENCE [LARGE SCALE GENOMIC DNA]</scope>
    <source>
        <strain evidence="14 15">NBRC 108950</strain>
    </source>
</reference>